<sequence length="258" mass="27895">MRPTVVLLLGLFAAVPSYAKIVSEDVKYRDGEVSMVGLLVYDDAAPGKRPGVLVVHEWWGRVSFADEQARRLAEQGYVALAADVYGNHTTTNDPKEAGRLASSFKNDLATFRRRLNQALRVLAEHPRVDSSRLAAIGFCFGGTGVLELARSGADLRGVVSFHGGLGTAQPAEAGKIKARVLVLHGGDDPAVPWTEVVSFVEEMRKANASWELVAYGGAVHGFTNPANGTEPGRVAAYNPEVARRAWEACFAFLKEVFR</sequence>
<feature type="domain" description="Dienelactone hydrolase" evidence="2">
    <location>
        <begin position="40"/>
        <end position="256"/>
    </location>
</feature>
<dbReference type="InterPro" id="IPR029058">
    <property type="entry name" value="AB_hydrolase_fold"/>
</dbReference>
<dbReference type="InterPro" id="IPR050261">
    <property type="entry name" value="FrsA_esterase"/>
</dbReference>
<dbReference type="InterPro" id="IPR002925">
    <property type="entry name" value="Dienelactn_hydro"/>
</dbReference>
<feature type="chain" id="PRO_5027841598" evidence="1">
    <location>
        <begin position="20"/>
        <end position="258"/>
    </location>
</feature>
<organism evidence="3">
    <name type="scientific">Thermoanaerobaculum aquaticum</name>
    <dbReference type="NCBI Taxonomy" id="1312852"/>
    <lineage>
        <taxon>Bacteria</taxon>
        <taxon>Pseudomonadati</taxon>
        <taxon>Acidobacteriota</taxon>
        <taxon>Thermoanaerobaculia</taxon>
        <taxon>Thermoanaerobaculales</taxon>
        <taxon>Thermoanaerobaculaceae</taxon>
        <taxon>Thermoanaerobaculum</taxon>
    </lineage>
</organism>
<feature type="signal peptide" evidence="1">
    <location>
        <begin position="1"/>
        <end position="19"/>
    </location>
</feature>
<gene>
    <name evidence="3" type="ORF">ENQ31_05025</name>
</gene>
<name>A0A7C2NQF2_9BACT</name>
<evidence type="ECO:0000256" key="1">
    <source>
        <dbReference type="SAM" id="SignalP"/>
    </source>
</evidence>
<evidence type="ECO:0000259" key="2">
    <source>
        <dbReference type="Pfam" id="PF01738"/>
    </source>
</evidence>
<dbReference type="GO" id="GO:0016787">
    <property type="term" value="F:hydrolase activity"/>
    <property type="evidence" value="ECO:0007669"/>
    <property type="project" value="UniProtKB-KW"/>
</dbReference>
<evidence type="ECO:0000313" key="3">
    <source>
        <dbReference type="EMBL" id="HET47505.1"/>
    </source>
</evidence>
<reference evidence="3" key="1">
    <citation type="journal article" date="2020" name="mSystems">
        <title>Genome- and Community-Level Interaction Insights into Carbon Utilization and Element Cycling Functions of Hydrothermarchaeota in Hydrothermal Sediment.</title>
        <authorList>
            <person name="Zhou Z."/>
            <person name="Liu Y."/>
            <person name="Xu W."/>
            <person name="Pan J."/>
            <person name="Luo Z.H."/>
            <person name="Li M."/>
        </authorList>
    </citation>
    <scope>NUCLEOTIDE SEQUENCE [LARGE SCALE GENOMIC DNA]</scope>
    <source>
        <strain evidence="3">SpSt-299</strain>
    </source>
</reference>
<dbReference type="AlphaFoldDB" id="A0A7C2NQF2"/>
<accession>A0A7C2NQF2</accession>
<protein>
    <submittedName>
        <fullName evidence="3">Dienelactone hydrolase family protein</fullName>
    </submittedName>
</protein>
<dbReference type="PANTHER" id="PTHR22946:SF0">
    <property type="entry name" value="DIENELACTONE HYDROLASE DOMAIN-CONTAINING PROTEIN"/>
    <property type="match status" value="1"/>
</dbReference>
<dbReference type="PANTHER" id="PTHR22946">
    <property type="entry name" value="DIENELACTONE HYDROLASE DOMAIN-CONTAINING PROTEIN-RELATED"/>
    <property type="match status" value="1"/>
</dbReference>
<proteinExistence type="predicted"/>
<dbReference type="SUPFAM" id="SSF53474">
    <property type="entry name" value="alpha/beta-Hydrolases"/>
    <property type="match status" value="1"/>
</dbReference>
<keyword evidence="1" id="KW-0732">Signal</keyword>
<dbReference type="EMBL" id="DSMR01000366">
    <property type="protein sequence ID" value="HET47505.1"/>
    <property type="molecule type" value="Genomic_DNA"/>
</dbReference>
<dbReference type="Gene3D" id="3.40.50.1820">
    <property type="entry name" value="alpha/beta hydrolase"/>
    <property type="match status" value="1"/>
</dbReference>
<dbReference type="Pfam" id="PF01738">
    <property type="entry name" value="DLH"/>
    <property type="match status" value="1"/>
</dbReference>
<comment type="caution">
    <text evidence="3">The sequence shown here is derived from an EMBL/GenBank/DDBJ whole genome shotgun (WGS) entry which is preliminary data.</text>
</comment>
<keyword evidence="3" id="KW-0378">Hydrolase</keyword>